<reference evidence="1 2" key="1">
    <citation type="journal article" date="2019" name="Commun. Biol.">
        <title>The bagworm genome reveals a unique fibroin gene that provides high tensile strength.</title>
        <authorList>
            <person name="Kono N."/>
            <person name="Nakamura H."/>
            <person name="Ohtoshi R."/>
            <person name="Tomita M."/>
            <person name="Numata K."/>
            <person name="Arakawa K."/>
        </authorList>
    </citation>
    <scope>NUCLEOTIDE SEQUENCE [LARGE SCALE GENOMIC DNA]</scope>
</reference>
<dbReference type="Proteomes" id="UP000299102">
    <property type="component" value="Unassembled WGS sequence"/>
</dbReference>
<gene>
    <name evidence="1" type="ORF">EVAR_16509_1</name>
</gene>
<accession>A0A4C1U3F7</accession>
<protein>
    <submittedName>
        <fullName evidence="1">Uncharacterized protein</fullName>
    </submittedName>
</protein>
<sequence length="97" mass="9874">MFVLMQLTSAPESNKARTLPSYSLTFTSSEVGLRSSGLVYANLTRWSHILSQVSTVAKPVGSNSIAVGSGGLATVVSSLVGRPLGACCLCTPLASGG</sequence>
<keyword evidence="2" id="KW-1185">Reference proteome</keyword>
<dbReference type="EMBL" id="BGZK01000121">
    <property type="protein sequence ID" value="GBP20637.1"/>
    <property type="molecule type" value="Genomic_DNA"/>
</dbReference>
<name>A0A4C1U3F7_EUMVA</name>
<comment type="caution">
    <text evidence="1">The sequence shown here is derived from an EMBL/GenBank/DDBJ whole genome shotgun (WGS) entry which is preliminary data.</text>
</comment>
<evidence type="ECO:0000313" key="2">
    <source>
        <dbReference type="Proteomes" id="UP000299102"/>
    </source>
</evidence>
<dbReference type="AlphaFoldDB" id="A0A4C1U3F7"/>
<proteinExistence type="predicted"/>
<organism evidence="1 2">
    <name type="scientific">Eumeta variegata</name>
    <name type="common">Bagworm moth</name>
    <name type="synonym">Eumeta japonica</name>
    <dbReference type="NCBI Taxonomy" id="151549"/>
    <lineage>
        <taxon>Eukaryota</taxon>
        <taxon>Metazoa</taxon>
        <taxon>Ecdysozoa</taxon>
        <taxon>Arthropoda</taxon>
        <taxon>Hexapoda</taxon>
        <taxon>Insecta</taxon>
        <taxon>Pterygota</taxon>
        <taxon>Neoptera</taxon>
        <taxon>Endopterygota</taxon>
        <taxon>Lepidoptera</taxon>
        <taxon>Glossata</taxon>
        <taxon>Ditrysia</taxon>
        <taxon>Tineoidea</taxon>
        <taxon>Psychidae</taxon>
        <taxon>Oiketicinae</taxon>
        <taxon>Eumeta</taxon>
    </lineage>
</organism>
<evidence type="ECO:0000313" key="1">
    <source>
        <dbReference type="EMBL" id="GBP20637.1"/>
    </source>
</evidence>